<feature type="region of interest" description="Disordered" evidence="16">
    <location>
        <begin position="401"/>
        <end position="428"/>
    </location>
</feature>
<keyword evidence="11" id="KW-0090">Biological rhythms</keyword>
<dbReference type="Pfam" id="PF00076">
    <property type="entry name" value="RRM_1"/>
    <property type="match status" value="1"/>
</dbReference>
<protein>
    <recommendedName>
        <fullName evidence="17">RRM domain-containing protein</fullName>
    </recommendedName>
</protein>
<keyword evidence="19" id="KW-1185">Reference proteome</keyword>
<evidence type="ECO:0000256" key="7">
    <source>
        <dbReference type="ARBA" id="ARBA00023002"/>
    </source>
</evidence>
<gene>
    <name evidence="18" type="ORF">SKAU_G00274710</name>
</gene>
<dbReference type="InterPro" id="IPR012677">
    <property type="entry name" value="Nucleotide-bd_a/b_plait_sf"/>
</dbReference>
<dbReference type="Pfam" id="PF23267">
    <property type="entry name" value="ENOX1"/>
    <property type="match status" value="1"/>
</dbReference>
<keyword evidence="6" id="KW-0249">Electron transport</keyword>
<evidence type="ECO:0000256" key="12">
    <source>
        <dbReference type="ARBA" id="ARBA00023136"/>
    </source>
</evidence>
<keyword evidence="12" id="KW-0472">Membrane</keyword>
<sequence length="667" mass="74764">MYKDYRSGRAAGLNPLPFDPATNNEPLQFTNSNGPLVTDCPLENGAQNSKKRKRPNLPPEGIRNMTMDSSQMGMPMSDPNAWATAMNNLGMAPMGMTGQPLMPDFDPSLGMMTGIAPMNPMMPGLGMVPPPISQDLPIVKEIIHCKSCTLFPANPNLPPPATRERPPGCKTVFVGGLPENATEQLIVEVFEQCGEIIALRKSKKNFCHIRFAEEYTVDKAMFLSGYRIRLGSSTDKKDTGRLHVDFAQARDDLRTCSAPRPPPLIVHYSEHECSQLGDKIKDDSLFPDAVRVLLTWVERGEVSRRNANNFYSMIQSSNSHIRRLMIEKAAHEKEVEEAKEKFKNALAGILVQFEQIVSVFHAASKQKAWDHFSKAQRKNLDVWRKQAEEIRNIHNEELMGIRREEEMEMSDDDMEDISDSKDPEDSGPAALAEALKEENDSLRCQLDAYRNEVELLKQEQGKAQPPRSEEDSTRQQQLCFLQQALQGMQKQLLKIREELKQREAELEKSSEEKQQLEIQVQSLQERTHPPRLESTEQDDRGMEESDTQASESAAPAVLSCTQEKESPPEMAPASPIQSEREALLVGIISTFLHVHPFGASIEYICSYLQCMDTKISTSEVEALLGRLPCTFTQELTGVGASLEKRWKFCGFEGIKTAWGPGRGGKNS</sequence>
<evidence type="ECO:0000256" key="14">
    <source>
        <dbReference type="PROSITE-ProRule" id="PRU00176"/>
    </source>
</evidence>
<dbReference type="Proteomes" id="UP001152622">
    <property type="component" value="Chromosome 10"/>
</dbReference>
<dbReference type="AlphaFoldDB" id="A0A9Q1F104"/>
<name>A0A9Q1F104_SYNKA</name>
<dbReference type="GO" id="GO:0016491">
    <property type="term" value="F:oxidoreductase activity"/>
    <property type="evidence" value="ECO:0007669"/>
    <property type="project" value="UniProtKB-KW"/>
</dbReference>
<keyword evidence="10 15" id="KW-0175">Coiled coil</keyword>
<evidence type="ECO:0000256" key="8">
    <source>
        <dbReference type="ARBA" id="ARBA00023008"/>
    </source>
</evidence>
<dbReference type="InterPro" id="IPR035979">
    <property type="entry name" value="RBD_domain_sf"/>
</dbReference>
<accession>A0A9Q1F104</accession>
<evidence type="ECO:0000256" key="9">
    <source>
        <dbReference type="ARBA" id="ARBA00023027"/>
    </source>
</evidence>
<feature type="domain" description="RRM" evidence="17">
    <location>
        <begin position="170"/>
        <end position="249"/>
    </location>
</feature>
<keyword evidence="4" id="KW-1003">Cell membrane</keyword>
<dbReference type="FunFam" id="3.30.70.330:FF:000083">
    <property type="entry name" value="Putative ecto-NOX disulfide-thiol exchanger 1"/>
    <property type="match status" value="1"/>
</dbReference>
<dbReference type="GO" id="GO:0003723">
    <property type="term" value="F:RNA binding"/>
    <property type="evidence" value="ECO:0007669"/>
    <property type="project" value="UniProtKB-UniRule"/>
</dbReference>
<feature type="compositionally biased region" description="Basic and acidic residues" evidence="16">
    <location>
        <begin position="506"/>
        <end position="515"/>
    </location>
</feature>
<evidence type="ECO:0000313" key="18">
    <source>
        <dbReference type="EMBL" id="KAJ8348882.1"/>
    </source>
</evidence>
<keyword evidence="14" id="KW-0694">RNA-binding</keyword>
<dbReference type="PANTHER" id="PTHR16001">
    <property type="entry name" value="ECTO-NOX DISULFIDE-THIOL EXCHANGER"/>
    <property type="match status" value="1"/>
</dbReference>
<keyword evidence="3" id="KW-0813">Transport</keyword>
<evidence type="ECO:0000256" key="10">
    <source>
        <dbReference type="ARBA" id="ARBA00023054"/>
    </source>
</evidence>
<dbReference type="InterPro" id="IPR056611">
    <property type="entry name" value="ENOX1/2_dom"/>
</dbReference>
<dbReference type="GO" id="GO:0009897">
    <property type="term" value="C:external side of plasma membrane"/>
    <property type="evidence" value="ECO:0007669"/>
    <property type="project" value="InterPro"/>
</dbReference>
<dbReference type="PANTHER" id="PTHR16001:SF7">
    <property type="entry name" value="ECTO-NOX DISULFIDE-THIOL EXCHANGER 2"/>
    <property type="match status" value="1"/>
</dbReference>
<dbReference type="SMART" id="SM00360">
    <property type="entry name" value="RRM"/>
    <property type="match status" value="1"/>
</dbReference>
<feature type="compositionally biased region" description="Acidic residues" evidence="16">
    <location>
        <begin position="406"/>
        <end position="417"/>
    </location>
</feature>
<evidence type="ECO:0000256" key="2">
    <source>
        <dbReference type="ARBA" id="ARBA00004239"/>
    </source>
</evidence>
<feature type="coiled-coil region" evidence="15">
    <location>
        <begin position="432"/>
        <end position="459"/>
    </location>
</feature>
<proteinExistence type="inferred from homology"/>
<comment type="caution">
    <text evidence="18">The sequence shown here is derived from an EMBL/GenBank/DDBJ whole genome shotgun (WGS) entry which is preliminary data.</text>
</comment>
<dbReference type="SUPFAM" id="SSF54928">
    <property type="entry name" value="RNA-binding domain, RBD"/>
    <property type="match status" value="1"/>
</dbReference>
<evidence type="ECO:0000256" key="15">
    <source>
        <dbReference type="SAM" id="Coils"/>
    </source>
</evidence>
<evidence type="ECO:0000256" key="1">
    <source>
        <dbReference type="ARBA" id="ARBA00004236"/>
    </source>
</evidence>
<keyword evidence="7" id="KW-0560">Oxidoreductase</keyword>
<dbReference type="GO" id="GO:0007624">
    <property type="term" value="P:ultradian rhythm"/>
    <property type="evidence" value="ECO:0007669"/>
    <property type="project" value="InterPro"/>
</dbReference>
<dbReference type="PROSITE" id="PS50102">
    <property type="entry name" value="RRM"/>
    <property type="match status" value="1"/>
</dbReference>
<reference evidence="18" key="1">
    <citation type="journal article" date="2023" name="Science">
        <title>Genome structures resolve the early diversification of teleost fishes.</title>
        <authorList>
            <person name="Parey E."/>
            <person name="Louis A."/>
            <person name="Montfort J."/>
            <person name="Bouchez O."/>
            <person name="Roques C."/>
            <person name="Iampietro C."/>
            <person name="Lluch J."/>
            <person name="Castinel A."/>
            <person name="Donnadieu C."/>
            <person name="Desvignes T."/>
            <person name="Floi Bucao C."/>
            <person name="Jouanno E."/>
            <person name="Wen M."/>
            <person name="Mejri S."/>
            <person name="Dirks R."/>
            <person name="Jansen H."/>
            <person name="Henkel C."/>
            <person name="Chen W.J."/>
            <person name="Zahm M."/>
            <person name="Cabau C."/>
            <person name="Klopp C."/>
            <person name="Thompson A.W."/>
            <person name="Robinson-Rechavi M."/>
            <person name="Braasch I."/>
            <person name="Lecointre G."/>
            <person name="Bobe J."/>
            <person name="Postlethwait J.H."/>
            <person name="Berthelot C."/>
            <person name="Roest Crollius H."/>
            <person name="Guiguen Y."/>
        </authorList>
    </citation>
    <scope>NUCLEOTIDE SEQUENCE</scope>
    <source>
        <strain evidence="18">WJC10195</strain>
    </source>
</reference>
<comment type="subcellular location">
    <subcellularLocation>
        <location evidence="1">Cell membrane</location>
    </subcellularLocation>
    <subcellularLocation>
        <location evidence="2">Secreted</location>
        <location evidence="2">Extracellular space</location>
    </subcellularLocation>
</comment>
<dbReference type="CDD" id="cd12228">
    <property type="entry name" value="RRM_ENOX"/>
    <property type="match status" value="1"/>
</dbReference>
<dbReference type="InterPro" id="IPR034140">
    <property type="entry name" value="ENOX_RRM"/>
</dbReference>
<evidence type="ECO:0000256" key="6">
    <source>
        <dbReference type="ARBA" id="ARBA00022982"/>
    </source>
</evidence>
<evidence type="ECO:0000313" key="19">
    <source>
        <dbReference type="Proteomes" id="UP001152622"/>
    </source>
</evidence>
<evidence type="ECO:0000256" key="16">
    <source>
        <dbReference type="SAM" id="MobiDB-lite"/>
    </source>
</evidence>
<keyword evidence="8" id="KW-0186">Copper</keyword>
<dbReference type="OrthoDB" id="10039782at2759"/>
<dbReference type="GO" id="GO:0005576">
    <property type="term" value="C:extracellular region"/>
    <property type="evidence" value="ECO:0007669"/>
    <property type="project" value="UniProtKB-SubCell"/>
</dbReference>
<dbReference type="Gene3D" id="3.30.70.330">
    <property type="match status" value="1"/>
</dbReference>
<evidence type="ECO:0000256" key="3">
    <source>
        <dbReference type="ARBA" id="ARBA00022448"/>
    </source>
</evidence>
<dbReference type="InterPro" id="IPR000504">
    <property type="entry name" value="RRM_dom"/>
</dbReference>
<feature type="coiled-coil region" evidence="15">
    <location>
        <begin position="321"/>
        <end position="348"/>
    </location>
</feature>
<feature type="region of interest" description="Disordered" evidence="16">
    <location>
        <begin position="506"/>
        <end position="573"/>
    </location>
</feature>
<evidence type="ECO:0000259" key="17">
    <source>
        <dbReference type="PROSITE" id="PS50102"/>
    </source>
</evidence>
<organism evidence="18 19">
    <name type="scientific">Synaphobranchus kaupii</name>
    <name type="common">Kaup's arrowtooth eel</name>
    <dbReference type="NCBI Taxonomy" id="118154"/>
    <lineage>
        <taxon>Eukaryota</taxon>
        <taxon>Metazoa</taxon>
        <taxon>Chordata</taxon>
        <taxon>Craniata</taxon>
        <taxon>Vertebrata</taxon>
        <taxon>Euteleostomi</taxon>
        <taxon>Actinopterygii</taxon>
        <taxon>Neopterygii</taxon>
        <taxon>Teleostei</taxon>
        <taxon>Anguilliformes</taxon>
        <taxon>Synaphobranchidae</taxon>
        <taxon>Synaphobranchus</taxon>
    </lineage>
</organism>
<evidence type="ECO:0000256" key="11">
    <source>
        <dbReference type="ARBA" id="ARBA00023108"/>
    </source>
</evidence>
<evidence type="ECO:0000256" key="5">
    <source>
        <dbReference type="ARBA" id="ARBA00022525"/>
    </source>
</evidence>
<evidence type="ECO:0000256" key="4">
    <source>
        <dbReference type="ARBA" id="ARBA00022475"/>
    </source>
</evidence>
<comment type="similarity">
    <text evidence="13">Belongs to the ENOX family.</text>
</comment>
<evidence type="ECO:0000256" key="13">
    <source>
        <dbReference type="ARBA" id="ARBA00061134"/>
    </source>
</evidence>
<dbReference type="InterPro" id="IPR038876">
    <property type="entry name" value="ENOX"/>
</dbReference>
<keyword evidence="5" id="KW-0964">Secreted</keyword>
<feature type="compositionally biased region" description="Basic and acidic residues" evidence="16">
    <location>
        <begin position="525"/>
        <end position="543"/>
    </location>
</feature>
<feature type="compositionally biased region" description="Polar residues" evidence="16">
    <location>
        <begin position="21"/>
        <end position="35"/>
    </location>
</feature>
<dbReference type="EMBL" id="JAINUF010000010">
    <property type="protein sequence ID" value="KAJ8348882.1"/>
    <property type="molecule type" value="Genomic_DNA"/>
</dbReference>
<keyword evidence="9" id="KW-0520">NAD</keyword>
<feature type="region of interest" description="Disordered" evidence="16">
    <location>
        <begin position="1"/>
        <end position="68"/>
    </location>
</feature>